<organism evidence="2 3">
    <name type="scientific">Candidatus Woesebacteria bacterium RIFCSPLOWO2_01_FULL_39_25</name>
    <dbReference type="NCBI Taxonomy" id="1802521"/>
    <lineage>
        <taxon>Bacteria</taxon>
        <taxon>Candidatus Woeseibacteriota</taxon>
    </lineage>
</organism>
<name>A0A1F8BL04_9BACT</name>
<evidence type="ECO:0000313" key="3">
    <source>
        <dbReference type="Proteomes" id="UP000176725"/>
    </source>
</evidence>
<dbReference type="AlphaFoldDB" id="A0A1F8BL04"/>
<dbReference type="Gene3D" id="3.90.79.10">
    <property type="entry name" value="Nucleoside Triphosphate Pyrophosphohydrolase"/>
    <property type="match status" value="1"/>
</dbReference>
<protein>
    <recommendedName>
        <fullName evidence="1">Nudix hydrolase domain-containing protein</fullName>
    </recommendedName>
</protein>
<evidence type="ECO:0000313" key="2">
    <source>
        <dbReference type="EMBL" id="OGM64640.1"/>
    </source>
</evidence>
<dbReference type="PROSITE" id="PS51462">
    <property type="entry name" value="NUDIX"/>
    <property type="match status" value="1"/>
</dbReference>
<dbReference type="SUPFAM" id="SSF55811">
    <property type="entry name" value="Nudix"/>
    <property type="match status" value="1"/>
</dbReference>
<comment type="caution">
    <text evidence="2">The sequence shown here is derived from an EMBL/GenBank/DDBJ whole genome shotgun (WGS) entry which is preliminary data.</text>
</comment>
<evidence type="ECO:0000259" key="1">
    <source>
        <dbReference type="PROSITE" id="PS51462"/>
    </source>
</evidence>
<reference evidence="2 3" key="1">
    <citation type="journal article" date="2016" name="Nat. Commun.">
        <title>Thousands of microbial genomes shed light on interconnected biogeochemical processes in an aquifer system.</title>
        <authorList>
            <person name="Anantharaman K."/>
            <person name="Brown C.T."/>
            <person name="Hug L.A."/>
            <person name="Sharon I."/>
            <person name="Castelle C.J."/>
            <person name="Probst A.J."/>
            <person name="Thomas B.C."/>
            <person name="Singh A."/>
            <person name="Wilkins M.J."/>
            <person name="Karaoz U."/>
            <person name="Brodie E.L."/>
            <person name="Williams K.H."/>
            <person name="Hubbard S.S."/>
            <person name="Banfield J.F."/>
        </authorList>
    </citation>
    <scope>NUCLEOTIDE SEQUENCE [LARGE SCALE GENOMIC DNA]</scope>
</reference>
<dbReference type="EMBL" id="MGHH01000008">
    <property type="protein sequence ID" value="OGM64640.1"/>
    <property type="molecule type" value="Genomic_DNA"/>
</dbReference>
<proteinExistence type="predicted"/>
<feature type="domain" description="Nudix hydrolase" evidence="1">
    <location>
        <begin position="12"/>
        <end position="145"/>
    </location>
</feature>
<dbReference type="CDD" id="cd02883">
    <property type="entry name" value="NUDIX_Hydrolase"/>
    <property type="match status" value="1"/>
</dbReference>
<dbReference type="InterPro" id="IPR015797">
    <property type="entry name" value="NUDIX_hydrolase-like_dom_sf"/>
</dbReference>
<dbReference type="Proteomes" id="UP000176725">
    <property type="component" value="Unassembled WGS sequence"/>
</dbReference>
<sequence>MFQENSAERRPKFSASVGVIPLYESPDGSKGVVLGLRIEDGLWTPIAGGLENQEYDLEALCREWQEETGLNPEESLQLFPIPLTTTSPQPGKTSVGITYIGKYTGPALPLRAWGDEIEVLESFAPERLKNLLDNPEGHLFRPDLNLGNLTAILTLLSPNDGVQTILLNRARQSTQRFIKEDTYF</sequence>
<dbReference type="Pfam" id="PF00293">
    <property type="entry name" value="NUDIX"/>
    <property type="match status" value="1"/>
</dbReference>
<accession>A0A1F8BL04</accession>
<dbReference type="InterPro" id="IPR000086">
    <property type="entry name" value="NUDIX_hydrolase_dom"/>
</dbReference>
<gene>
    <name evidence="2" type="ORF">A2893_06460</name>
</gene>